<dbReference type="InterPro" id="IPR036977">
    <property type="entry name" value="DNA_primase_Znf_CHC2"/>
</dbReference>
<feature type="non-terminal residue" evidence="11">
    <location>
        <position position="351"/>
    </location>
</feature>
<dbReference type="InterPro" id="IPR002694">
    <property type="entry name" value="Znf_CHC2"/>
</dbReference>
<dbReference type="Gene3D" id="3.90.580.10">
    <property type="entry name" value="Zinc finger, CHC2-type domain"/>
    <property type="match status" value="1"/>
</dbReference>
<dbReference type="PROSITE" id="PS50880">
    <property type="entry name" value="TOPRIM"/>
    <property type="match status" value="1"/>
</dbReference>
<keyword evidence="4" id="KW-0548">Nucleotidyltransferase</keyword>
<keyword evidence="2" id="KW-0639">Primosome</keyword>
<keyword evidence="12" id="KW-1185">Reference proteome</keyword>
<dbReference type="Pfam" id="PF01807">
    <property type="entry name" value="Zn_ribbon_DnaG"/>
    <property type="match status" value="1"/>
</dbReference>
<evidence type="ECO:0000256" key="1">
    <source>
        <dbReference type="ARBA" id="ARBA00022478"/>
    </source>
</evidence>
<keyword evidence="3" id="KW-0808">Transferase</keyword>
<dbReference type="SUPFAM" id="SSF56731">
    <property type="entry name" value="DNA primase core"/>
    <property type="match status" value="1"/>
</dbReference>
<dbReference type="InterPro" id="IPR037068">
    <property type="entry name" value="DNA_primase_core_N_sf"/>
</dbReference>
<dbReference type="InterPro" id="IPR013264">
    <property type="entry name" value="DNAG_N"/>
</dbReference>
<evidence type="ECO:0000256" key="7">
    <source>
        <dbReference type="ARBA" id="ARBA00022771"/>
    </source>
</evidence>
<evidence type="ECO:0000313" key="11">
    <source>
        <dbReference type="EMBL" id="MFC1853867.1"/>
    </source>
</evidence>
<dbReference type="SUPFAM" id="SSF57783">
    <property type="entry name" value="Zinc beta-ribbon"/>
    <property type="match status" value="1"/>
</dbReference>
<protein>
    <submittedName>
        <fullName evidence="11">Toprim domain-containing protein</fullName>
    </submittedName>
</protein>
<dbReference type="Gene3D" id="3.90.980.10">
    <property type="entry name" value="DNA primase, catalytic core, N-terminal domain"/>
    <property type="match status" value="1"/>
</dbReference>
<proteinExistence type="predicted"/>
<evidence type="ECO:0000256" key="5">
    <source>
        <dbReference type="ARBA" id="ARBA00022705"/>
    </source>
</evidence>
<keyword evidence="6" id="KW-0479">Metal-binding</keyword>
<keyword evidence="5" id="KW-0235">DNA replication</keyword>
<reference evidence="11 12" key="1">
    <citation type="submission" date="2024-09" db="EMBL/GenBank/DDBJ databases">
        <title>Laminarin stimulates single cell rates of sulfate reduction while oxygen inhibits transcriptomic activity in coastal marine sediment.</title>
        <authorList>
            <person name="Lindsay M."/>
            <person name="Orcutt B."/>
            <person name="Emerson D."/>
            <person name="Stepanauskas R."/>
            <person name="D'Angelo T."/>
        </authorList>
    </citation>
    <scope>NUCLEOTIDE SEQUENCE [LARGE SCALE GENOMIC DNA]</scope>
    <source>
        <strain evidence="11">SAG AM-311-K15</strain>
    </source>
</reference>
<evidence type="ECO:0000256" key="9">
    <source>
        <dbReference type="ARBA" id="ARBA00023163"/>
    </source>
</evidence>
<dbReference type="Gene3D" id="3.40.1360.10">
    <property type="match status" value="1"/>
</dbReference>
<dbReference type="PANTHER" id="PTHR30313">
    <property type="entry name" value="DNA PRIMASE"/>
    <property type="match status" value="1"/>
</dbReference>
<keyword evidence="1" id="KW-0240">DNA-directed RNA polymerase</keyword>
<evidence type="ECO:0000256" key="4">
    <source>
        <dbReference type="ARBA" id="ARBA00022695"/>
    </source>
</evidence>
<dbReference type="InterPro" id="IPR006171">
    <property type="entry name" value="TOPRIM_dom"/>
</dbReference>
<organism evidence="11 12">
    <name type="scientific">candidate division CSSED10-310 bacterium</name>
    <dbReference type="NCBI Taxonomy" id="2855610"/>
    <lineage>
        <taxon>Bacteria</taxon>
        <taxon>Bacteria division CSSED10-310</taxon>
    </lineage>
</organism>
<feature type="domain" description="Toprim" evidence="10">
    <location>
        <begin position="258"/>
        <end position="341"/>
    </location>
</feature>
<dbReference type="Proteomes" id="UP001594351">
    <property type="component" value="Unassembled WGS sequence"/>
</dbReference>
<dbReference type="EMBL" id="JBHPBY010000630">
    <property type="protein sequence ID" value="MFC1853867.1"/>
    <property type="molecule type" value="Genomic_DNA"/>
</dbReference>
<sequence>MSRYPQEVLDRIKRETDLPSLVRAKGVKLNKHGQDLIGLCPHHDDKIPSLVLTLRDGIWLWNCLGACKCGGDCFKWVMKADGVSFRHAVEILLNGNGSQDTSDRIIKKATVPHLEAPVDLSADNHELLRQVIDYYHETLKRSPDALKYLENRGIKSEEALEGFKLGFADRTLGIRLPQRNRKAGSAIRERLMQIGILRQSGHEHFNGSLIIPVMDKQGVITEVYGRKIIDRLRPGTPFHLYLPGPHKGIWNPQAFISAEIILCESLIDALSFWVNGFRNVTAGYGIAGFTDELFQALIDHQVRKVFIAYDRDDAGDKAAVDLAKRLMEAGIDCFRLNFPRNMDANEYAVKV</sequence>
<evidence type="ECO:0000259" key="10">
    <source>
        <dbReference type="PROSITE" id="PS50880"/>
    </source>
</evidence>
<accession>A0ABV6Z603</accession>
<keyword evidence="7" id="KW-0863">Zinc-finger</keyword>
<keyword evidence="9" id="KW-0804">Transcription</keyword>
<keyword evidence="8" id="KW-0862">Zinc</keyword>
<evidence type="ECO:0000313" key="12">
    <source>
        <dbReference type="Proteomes" id="UP001594351"/>
    </source>
</evidence>
<comment type="caution">
    <text evidence="11">The sequence shown here is derived from an EMBL/GenBank/DDBJ whole genome shotgun (WGS) entry which is preliminary data.</text>
</comment>
<dbReference type="SMART" id="SM00400">
    <property type="entry name" value="ZnF_CHCC"/>
    <property type="match status" value="1"/>
</dbReference>
<dbReference type="CDD" id="cd03364">
    <property type="entry name" value="TOPRIM_DnaG_primases"/>
    <property type="match status" value="1"/>
</dbReference>
<name>A0ABV6Z603_UNCC1</name>
<dbReference type="InterPro" id="IPR034151">
    <property type="entry name" value="TOPRIM_DnaG_bac"/>
</dbReference>
<dbReference type="Pfam" id="PF13155">
    <property type="entry name" value="Toprim_2"/>
    <property type="match status" value="1"/>
</dbReference>
<dbReference type="Pfam" id="PF08275">
    <property type="entry name" value="DNAG_N"/>
    <property type="match status" value="1"/>
</dbReference>
<dbReference type="PANTHER" id="PTHR30313:SF2">
    <property type="entry name" value="DNA PRIMASE"/>
    <property type="match status" value="1"/>
</dbReference>
<evidence type="ECO:0000256" key="2">
    <source>
        <dbReference type="ARBA" id="ARBA00022515"/>
    </source>
</evidence>
<evidence type="ECO:0000256" key="6">
    <source>
        <dbReference type="ARBA" id="ARBA00022723"/>
    </source>
</evidence>
<gene>
    <name evidence="11" type="ORF">ACFL27_27090</name>
</gene>
<dbReference type="InterPro" id="IPR050219">
    <property type="entry name" value="DnaG_primase"/>
</dbReference>
<evidence type="ECO:0000256" key="3">
    <source>
        <dbReference type="ARBA" id="ARBA00022679"/>
    </source>
</evidence>
<evidence type="ECO:0000256" key="8">
    <source>
        <dbReference type="ARBA" id="ARBA00022833"/>
    </source>
</evidence>